<dbReference type="SUPFAM" id="SSF64268">
    <property type="entry name" value="PX domain"/>
    <property type="match status" value="1"/>
</dbReference>
<feature type="region of interest" description="Disordered" evidence="1">
    <location>
        <begin position="447"/>
        <end position="479"/>
    </location>
</feature>
<dbReference type="OrthoDB" id="2279956at2759"/>
<dbReference type="Proteomes" id="UP000646827">
    <property type="component" value="Unassembled WGS sequence"/>
</dbReference>
<gene>
    <name evidence="3" type="ORF">INT45_011089</name>
</gene>
<comment type="caution">
    <text evidence="3">The sequence shown here is derived from an EMBL/GenBank/DDBJ whole genome shotgun (WGS) entry which is preliminary data.</text>
</comment>
<dbReference type="PROSITE" id="PS50195">
    <property type="entry name" value="PX"/>
    <property type="match status" value="1"/>
</dbReference>
<reference evidence="3 4" key="1">
    <citation type="submission" date="2020-12" db="EMBL/GenBank/DDBJ databases">
        <title>Metabolic potential, ecology and presence of endohyphal bacteria is reflected in genomic diversity of Mucoromycotina.</title>
        <authorList>
            <person name="Muszewska A."/>
            <person name="Okrasinska A."/>
            <person name="Steczkiewicz K."/>
            <person name="Drgas O."/>
            <person name="Orlowska M."/>
            <person name="Perlinska-Lenart U."/>
            <person name="Aleksandrzak-Piekarczyk T."/>
            <person name="Szatraj K."/>
            <person name="Zielenkiewicz U."/>
            <person name="Pilsyk S."/>
            <person name="Malc E."/>
            <person name="Mieczkowski P."/>
            <person name="Kruszewska J.S."/>
            <person name="Biernat P."/>
            <person name="Pawlowska J."/>
        </authorList>
    </citation>
    <scope>NUCLEOTIDE SEQUENCE [LARGE SCALE GENOMIC DNA]</scope>
    <source>
        <strain evidence="3 4">CBS 142.35</strain>
    </source>
</reference>
<dbReference type="EMBL" id="JAEPRB010000001">
    <property type="protein sequence ID" value="KAG2228297.1"/>
    <property type="molecule type" value="Genomic_DNA"/>
</dbReference>
<keyword evidence="4" id="KW-1185">Reference proteome</keyword>
<proteinExistence type="predicted"/>
<dbReference type="AlphaFoldDB" id="A0A8H7SHL1"/>
<sequence>MSYQFIRSATVHSYECRGKETWFQLLVNPNNESSYRIYRCYEDFLKLDAQLDSAYYTATKATIARSHTAFINSHYKHNNDNNTSGSNYNNNRRKIPSYTNHSCEKMCTTTVSSSTLSLPTTVSSTSAAVTSPYSSSTTTEIATLPNLRSRHPTQEIYWLANKRAKRKWQQKHIERYLSRLFIMPFQVSQSFIVLRFFNYQPHRYYHFTKALPPTPPTIRQLRRQRKQCHNNVDNNKNSQFNFNSHHDNSDDDTPRYAKTTAPATRRKLLLRHNNKNKKNINILNNKKKKNNHTTTIIMNQEIDEVEKSMKDEENGTVIASPLSMDIKSQAATLLSPTSTVHSWNSEDIQIFLFLSPRIFITVRIHRRSTLEELRSALDQELIQHNLDPLPISSVLAYHHVGRSDRQGALYTLTLNCSEPCLDQDTLMTLTSAKYLSFFSKASDFLSPTPTLEQQQEQEQLKDDEKEDEEDNNSTSNNQHQIEQGIVLLIGSDTDLEVAMNGKWRRLEHVTLTCLAW</sequence>
<protein>
    <recommendedName>
        <fullName evidence="2">PX domain-containing protein</fullName>
    </recommendedName>
</protein>
<name>A0A8H7SHL1_9FUNG</name>
<accession>A0A8H7SHL1</accession>
<evidence type="ECO:0000313" key="4">
    <source>
        <dbReference type="Proteomes" id="UP000646827"/>
    </source>
</evidence>
<evidence type="ECO:0000259" key="2">
    <source>
        <dbReference type="PROSITE" id="PS50195"/>
    </source>
</evidence>
<feature type="region of interest" description="Disordered" evidence="1">
    <location>
        <begin position="230"/>
        <end position="257"/>
    </location>
</feature>
<dbReference type="Gene3D" id="3.30.1520.10">
    <property type="entry name" value="Phox-like domain"/>
    <property type="match status" value="1"/>
</dbReference>
<feature type="compositionally biased region" description="Polar residues" evidence="1">
    <location>
        <begin position="230"/>
        <end position="239"/>
    </location>
</feature>
<feature type="compositionally biased region" description="Basic and acidic residues" evidence="1">
    <location>
        <begin position="244"/>
        <end position="255"/>
    </location>
</feature>
<evidence type="ECO:0000256" key="1">
    <source>
        <dbReference type="SAM" id="MobiDB-lite"/>
    </source>
</evidence>
<organism evidence="3 4">
    <name type="scientific">Circinella minor</name>
    <dbReference type="NCBI Taxonomy" id="1195481"/>
    <lineage>
        <taxon>Eukaryota</taxon>
        <taxon>Fungi</taxon>
        <taxon>Fungi incertae sedis</taxon>
        <taxon>Mucoromycota</taxon>
        <taxon>Mucoromycotina</taxon>
        <taxon>Mucoromycetes</taxon>
        <taxon>Mucorales</taxon>
        <taxon>Lichtheimiaceae</taxon>
        <taxon>Circinella</taxon>
    </lineage>
</organism>
<evidence type="ECO:0000313" key="3">
    <source>
        <dbReference type="EMBL" id="KAG2228297.1"/>
    </source>
</evidence>
<dbReference type="InterPro" id="IPR036871">
    <property type="entry name" value="PX_dom_sf"/>
</dbReference>
<feature type="domain" description="PX" evidence="2">
    <location>
        <begin position="1"/>
        <end position="204"/>
    </location>
</feature>
<dbReference type="InterPro" id="IPR001683">
    <property type="entry name" value="PX_dom"/>
</dbReference>
<dbReference type="GO" id="GO:0035091">
    <property type="term" value="F:phosphatidylinositol binding"/>
    <property type="evidence" value="ECO:0007669"/>
    <property type="project" value="InterPro"/>
</dbReference>